<comment type="caution">
    <text evidence="1">Lacks conserved residue(s) required for the propagation of feature annotation.</text>
</comment>
<proteinExistence type="predicted"/>
<dbReference type="EMBL" id="AP026798">
    <property type="protein sequence ID" value="BDR53822.1"/>
    <property type="molecule type" value="Genomic_DNA"/>
</dbReference>
<name>A0ABN6SF19_9BIFI</name>
<gene>
    <name evidence="3" type="ORF">KIM372_17290</name>
</gene>
<dbReference type="SUPFAM" id="SSF54197">
    <property type="entry name" value="HIT-like"/>
    <property type="match status" value="1"/>
</dbReference>
<keyword evidence="4" id="KW-1185">Reference proteome</keyword>
<dbReference type="Gene3D" id="3.30.428.10">
    <property type="entry name" value="HIT-like"/>
    <property type="match status" value="1"/>
</dbReference>
<dbReference type="InterPro" id="IPR036265">
    <property type="entry name" value="HIT-like_sf"/>
</dbReference>
<dbReference type="PROSITE" id="PS51084">
    <property type="entry name" value="HIT_2"/>
    <property type="match status" value="1"/>
</dbReference>
<organism evidence="3 4">
    <name type="scientific">Bombiscardovia nodaiensis</name>
    <dbReference type="NCBI Taxonomy" id="2932181"/>
    <lineage>
        <taxon>Bacteria</taxon>
        <taxon>Bacillati</taxon>
        <taxon>Actinomycetota</taxon>
        <taxon>Actinomycetes</taxon>
        <taxon>Bifidobacteriales</taxon>
        <taxon>Bifidobacteriaceae</taxon>
        <taxon>Bombiscardovia</taxon>
    </lineage>
</organism>
<evidence type="ECO:0000259" key="2">
    <source>
        <dbReference type="PROSITE" id="PS51084"/>
    </source>
</evidence>
<feature type="domain" description="HIT" evidence="2">
    <location>
        <begin position="9"/>
        <end position="114"/>
    </location>
</feature>
<reference evidence="3 4" key="1">
    <citation type="journal article" date="2023" name="Microbiol. Spectr.">
        <title>Symbiosis of Carpenter Bees with Uncharacterized Lactic Acid Bacteria Showing NAD Auxotrophy.</title>
        <authorList>
            <person name="Kawasaki S."/>
            <person name="Ozawa K."/>
            <person name="Mori T."/>
            <person name="Yamamoto A."/>
            <person name="Ito M."/>
            <person name="Ohkuma M."/>
            <person name="Sakamoto M."/>
            <person name="Matsutani M."/>
        </authorList>
    </citation>
    <scope>NUCLEOTIDE SEQUENCE [LARGE SCALE GENOMIC DNA]</scope>
    <source>
        <strain evidence="3 4">Kim37-2</strain>
    </source>
</reference>
<protein>
    <submittedName>
        <fullName evidence="3">DeoR family transcriptional regulator</fullName>
    </submittedName>
</protein>
<evidence type="ECO:0000256" key="1">
    <source>
        <dbReference type="PROSITE-ProRule" id="PRU00464"/>
    </source>
</evidence>
<evidence type="ECO:0000313" key="3">
    <source>
        <dbReference type="EMBL" id="BDR53822.1"/>
    </source>
</evidence>
<accession>A0ABN6SF19</accession>
<sequence length="158" mass="18122">MGLEDWKQDRIRSAREGRNPTVIARLPSGFVVLADMQFLPGWCILLPYKQVSSLNDLSMVERAHFLLDMSVLGDAILAVCRPKRVNYDILGNTDEFLHAHVYPRYDWEPPDRQPLPVWLYEDHYGSDPSTAFSPTRHAQLMSDLRNYISSHASAHAQQ</sequence>
<dbReference type="Proteomes" id="UP001321766">
    <property type="component" value="Chromosome"/>
</dbReference>
<dbReference type="InterPro" id="IPR011146">
    <property type="entry name" value="HIT-like"/>
</dbReference>
<evidence type="ECO:0000313" key="4">
    <source>
        <dbReference type="Proteomes" id="UP001321766"/>
    </source>
</evidence>